<organism evidence="4 5">
    <name type="scientific">Amanita muscaria (strain Koide BX008)</name>
    <dbReference type="NCBI Taxonomy" id="946122"/>
    <lineage>
        <taxon>Eukaryota</taxon>
        <taxon>Fungi</taxon>
        <taxon>Dikarya</taxon>
        <taxon>Basidiomycota</taxon>
        <taxon>Agaricomycotina</taxon>
        <taxon>Agaricomycetes</taxon>
        <taxon>Agaricomycetidae</taxon>
        <taxon>Agaricales</taxon>
        <taxon>Pluteineae</taxon>
        <taxon>Amanitaceae</taxon>
        <taxon>Amanita</taxon>
    </lineage>
</organism>
<proteinExistence type="inferred from homology"/>
<dbReference type="PANTHER" id="PTHR21660:SF1">
    <property type="entry name" value="ACYL-COENZYME A THIOESTERASE 13"/>
    <property type="match status" value="1"/>
</dbReference>
<dbReference type="EMBL" id="KN818290">
    <property type="protein sequence ID" value="KIL61005.1"/>
    <property type="molecule type" value="Genomic_DNA"/>
</dbReference>
<dbReference type="OrthoDB" id="2831072at2759"/>
<dbReference type="Proteomes" id="UP000054549">
    <property type="component" value="Unassembled WGS sequence"/>
</dbReference>
<evidence type="ECO:0000256" key="1">
    <source>
        <dbReference type="ARBA" id="ARBA00008324"/>
    </source>
</evidence>
<evidence type="ECO:0000313" key="4">
    <source>
        <dbReference type="EMBL" id="KIL61005.1"/>
    </source>
</evidence>
<comment type="similarity">
    <text evidence="1">Belongs to the thioesterase PaaI family.</text>
</comment>
<evidence type="ECO:0000256" key="2">
    <source>
        <dbReference type="ARBA" id="ARBA00022801"/>
    </source>
</evidence>
<feature type="domain" description="Thioesterase" evidence="3">
    <location>
        <begin position="84"/>
        <end position="164"/>
    </location>
</feature>
<evidence type="ECO:0000259" key="3">
    <source>
        <dbReference type="Pfam" id="PF03061"/>
    </source>
</evidence>
<dbReference type="STRING" id="946122.A0A0C2SDE7"/>
<dbReference type="HOGENOM" id="CLU_085799_2_0_1"/>
<gene>
    <name evidence="4" type="ORF">M378DRAFT_130233</name>
</gene>
<dbReference type="InterPro" id="IPR006683">
    <property type="entry name" value="Thioestr_dom"/>
</dbReference>
<dbReference type="PANTHER" id="PTHR21660">
    <property type="entry name" value="THIOESTERASE SUPERFAMILY MEMBER-RELATED"/>
    <property type="match status" value="1"/>
</dbReference>
<keyword evidence="2" id="KW-0378">Hydrolase</keyword>
<name>A0A0C2SDE7_AMAMK</name>
<dbReference type="AlphaFoldDB" id="A0A0C2SDE7"/>
<dbReference type="InterPro" id="IPR029069">
    <property type="entry name" value="HotDog_dom_sf"/>
</dbReference>
<dbReference type="Gene3D" id="3.10.129.10">
    <property type="entry name" value="Hotdog Thioesterase"/>
    <property type="match status" value="1"/>
</dbReference>
<dbReference type="Pfam" id="PF03061">
    <property type="entry name" value="4HBT"/>
    <property type="match status" value="1"/>
</dbReference>
<dbReference type="GO" id="GO:0047617">
    <property type="term" value="F:fatty acyl-CoA hydrolase activity"/>
    <property type="evidence" value="ECO:0007669"/>
    <property type="project" value="InterPro"/>
</dbReference>
<dbReference type="SUPFAM" id="SSF54637">
    <property type="entry name" value="Thioesterase/thiol ester dehydrase-isomerase"/>
    <property type="match status" value="1"/>
</dbReference>
<accession>A0A0C2SDE7</accession>
<evidence type="ECO:0000313" key="5">
    <source>
        <dbReference type="Proteomes" id="UP000054549"/>
    </source>
</evidence>
<sequence>MAQVEADIVAHISGNVPDSVKRALGRPSVLMLGHYLTDTQFGASICKRLVSKEIAILDKAEEPLKKECRFVCELTTEEDMLNIGGTLHGGCAAYLIEACSTLALVAFGLARNEPQVVGTVLQSLNIVYHSPAAVGDKLRIVNRTMTIGSRAVSARAEIWNDTHHRLVASGTNVSMQPSPAKARL</sequence>
<keyword evidence="5" id="KW-1185">Reference proteome</keyword>
<reference evidence="4 5" key="1">
    <citation type="submission" date="2014-04" db="EMBL/GenBank/DDBJ databases">
        <title>Evolutionary Origins and Diversification of the Mycorrhizal Mutualists.</title>
        <authorList>
            <consortium name="DOE Joint Genome Institute"/>
            <consortium name="Mycorrhizal Genomics Consortium"/>
            <person name="Kohler A."/>
            <person name="Kuo A."/>
            <person name="Nagy L.G."/>
            <person name="Floudas D."/>
            <person name="Copeland A."/>
            <person name="Barry K.W."/>
            <person name="Cichocki N."/>
            <person name="Veneault-Fourrey C."/>
            <person name="LaButti K."/>
            <person name="Lindquist E.A."/>
            <person name="Lipzen A."/>
            <person name="Lundell T."/>
            <person name="Morin E."/>
            <person name="Murat C."/>
            <person name="Riley R."/>
            <person name="Ohm R."/>
            <person name="Sun H."/>
            <person name="Tunlid A."/>
            <person name="Henrissat B."/>
            <person name="Grigoriev I.V."/>
            <person name="Hibbett D.S."/>
            <person name="Martin F."/>
        </authorList>
    </citation>
    <scope>NUCLEOTIDE SEQUENCE [LARGE SCALE GENOMIC DNA]</scope>
    <source>
        <strain evidence="4 5">Koide BX008</strain>
    </source>
</reference>
<dbReference type="InParanoid" id="A0A0C2SDE7"/>
<dbReference type="CDD" id="cd03443">
    <property type="entry name" value="PaaI_thioesterase"/>
    <property type="match status" value="1"/>
</dbReference>
<dbReference type="InterPro" id="IPR039298">
    <property type="entry name" value="ACOT13"/>
</dbReference>
<protein>
    <recommendedName>
        <fullName evidence="3">Thioesterase domain-containing protein</fullName>
    </recommendedName>
</protein>